<dbReference type="Pfam" id="PF00563">
    <property type="entry name" value="EAL"/>
    <property type="match status" value="1"/>
</dbReference>
<evidence type="ECO:0000256" key="1">
    <source>
        <dbReference type="ARBA" id="ARBA00001946"/>
    </source>
</evidence>
<reference evidence="9" key="1">
    <citation type="submission" date="2016-10" db="EMBL/GenBank/DDBJ databases">
        <authorList>
            <person name="Varghese N."/>
            <person name="Submissions S."/>
        </authorList>
    </citation>
    <scope>NUCLEOTIDE SEQUENCE [LARGE SCALE GENOMIC DNA]</scope>
    <source>
        <strain evidence="9">DSM 9751</strain>
    </source>
</reference>
<dbReference type="EMBL" id="FNTJ01000001">
    <property type="protein sequence ID" value="SEB92656.1"/>
    <property type="molecule type" value="Genomic_DNA"/>
</dbReference>
<organism evidence="8 9">
    <name type="scientific">Pseudomonas saponiphila</name>
    <dbReference type="NCBI Taxonomy" id="556534"/>
    <lineage>
        <taxon>Bacteria</taxon>
        <taxon>Pseudomonadati</taxon>
        <taxon>Pseudomonadota</taxon>
        <taxon>Gammaproteobacteria</taxon>
        <taxon>Pseudomonadales</taxon>
        <taxon>Pseudomonadaceae</taxon>
        <taxon>Pseudomonas</taxon>
    </lineage>
</organism>
<evidence type="ECO:0000259" key="6">
    <source>
        <dbReference type="PROSITE" id="PS50883"/>
    </source>
</evidence>
<dbReference type="Gene3D" id="3.30.70.270">
    <property type="match status" value="1"/>
</dbReference>
<dbReference type="SMART" id="SM00267">
    <property type="entry name" value="GGDEF"/>
    <property type="match status" value="1"/>
</dbReference>
<dbReference type="InterPro" id="IPR007892">
    <property type="entry name" value="CHASE4"/>
</dbReference>
<dbReference type="NCBIfam" id="TIGR00254">
    <property type="entry name" value="GGDEF"/>
    <property type="match status" value="1"/>
</dbReference>
<dbReference type="PROSITE" id="PS50112">
    <property type="entry name" value="PAS"/>
    <property type="match status" value="1"/>
</dbReference>
<comment type="subcellular location">
    <subcellularLocation>
        <location evidence="2">Cell inner membrane</location>
    </subcellularLocation>
</comment>
<evidence type="ECO:0000259" key="5">
    <source>
        <dbReference type="PROSITE" id="PS50112"/>
    </source>
</evidence>
<feature type="transmembrane region" description="Helical" evidence="4">
    <location>
        <begin position="257"/>
        <end position="280"/>
    </location>
</feature>
<dbReference type="InterPro" id="IPR000014">
    <property type="entry name" value="PAS"/>
</dbReference>
<dbReference type="CDD" id="cd01948">
    <property type="entry name" value="EAL"/>
    <property type="match status" value="1"/>
</dbReference>
<feature type="domain" description="PAS" evidence="5">
    <location>
        <begin position="307"/>
        <end position="361"/>
    </location>
</feature>
<dbReference type="PANTHER" id="PTHR44757">
    <property type="entry name" value="DIGUANYLATE CYCLASE DGCP"/>
    <property type="match status" value="1"/>
</dbReference>
<dbReference type="PROSITE" id="PS50883">
    <property type="entry name" value="EAL"/>
    <property type="match status" value="1"/>
</dbReference>
<dbReference type="Pfam" id="PF08448">
    <property type="entry name" value="PAS_4"/>
    <property type="match status" value="1"/>
</dbReference>
<dbReference type="SUPFAM" id="SSF141868">
    <property type="entry name" value="EAL domain-like"/>
    <property type="match status" value="1"/>
</dbReference>
<dbReference type="Gene3D" id="3.20.20.450">
    <property type="entry name" value="EAL domain"/>
    <property type="match status" value="1"/>
</dbReference>
<feature type="domain" description="EAL" evidence="6">
    <location>
        <begin position="599"/>
        <end position="849"/>
    </location>
</feature>
<dbReference type="InterPro" id="IPR000160">
    <property type="entry name" value="GGDEF_dom"/>
</dbReference>
<sequence>MENPGLDLTPVRSISNQALARATLLGCSGLLLALFIFTGVLLVYIALDQNLAAEQHNRLEIEQALQSLKNHARRTVKDYAQWGDAYQHLHLKVDPDWAYTRRNFGPSLYRDLGFDGVFVIDPAGRTAYALVAGRLQAMDARDWFGDALQPWLAQVRQAPDGKVFSRYHAIGGTPALVFTSVLSPGSDPQVQVDGGPQSVLVFVVWLDSSRLLVLGREAGVERLQQVAAGAPGPQPTLSLPNGAGTLHWQPARPGHQLLVLVIPLLLLAGLLVGLMAILLLRRSAVAARLIDDQVQALRSSRGALEASEERFRDVAEAASDWIWEVDPQLRFTYLSERFEAVTGLSREAALGRPMHELLSAEQGSLRNWLSASQRRSQSILQCAYLDGQRRPRVCRLSVRAMDGGGYRGTASDITEEVAARRRIEYLSQHDALTGLANRMRMREYLEGRLSALRVLQEPLLMLSVDLDRFKPVNDLLGHAAGDQVLHEVSQRLSHCLRSEDLVARVGGDEFVLVVPGQMAQLDIDGLCRRLIQRIEEPFYIAEHEVFISASIGVARAPDDASQAEELLRYADMALYEAKAAGRSTWRFYAADMNARIIERRGLERDLRHAIDQDQLRLQFLPRYRLADGQWLGAGVLVCWQHPRRGLLGPEVFMPIAEDTGLILPLSNWVLHAACRAARGWPEHLQLAVNLSACEFQRGQLVARIRSVLGQSGLAPSRLVLEVADKTLLDDGRQVQDIMGGLKALGVQLLLDDFGSGCSALQDLRTYPLDGLKIDSGLVAGLGRSPAGRSIVQAIVDLGHALGLKVLAEGVDTPEQFAALRDIRCDEVQGRHLSPPLDADALLQLCAQAPRAGSSMS</sequence>
<evidence type="ECO:0000313" key="9">
    <source>
        <dbReference type="Proteomes" id="UP000198982"/>
    </source>
</evidence>
<dbReference type="Pfam" id="PF00990">
    <property type="entry name" value="GGDEF"/>
    <property type="match status" value="1"/>
</dbReference>
<dbReference type="InterPro" id="IPR035919">
    <property type="entry name" value="EAL_sf"/>
</dbReference>
<comment type="cofactor">
    <cofactor evidence="1">
        <name>Mg(2+)</name>
        <dbReference type="ChEBI" id="CHEBI:18420"/>
    </cofactor>
</comment>
<dbReference type="PANTHER" id="PTHR44757:SF10">
    <property type="entry name" value="MEMBRANE PROTEIN"/>
    <property type="match status" value="1"/>
</dbReference>
<dbReference type="InterPro" id="IPR043128">
    <property type="entry name" value="Rev_trsase/Diguanyl_cyclase"/>
</dbReference>
<proteinExistence type="predicted"/>
<name>A0A1H4NBL1_9PSED</name>
<evidence type="ECO:0000256" key="3">
    <source>
        <dbReference type="ARBA" id="ARBA00022777"/>
    </source>
</evidence>
<keyword evidence="3" id="KW-0808">Transferase</keyword>
<dbReference type="CDD" id="cd01949">
    <property type="entry name" value="GGDEF"/>
    <property type="match status" value="1"/>
</dbReference>
<gene>
    <name evidence="8" type="ORF">SAMN05216178_2789</name>
</gene>
<dbReference type="NCBIfam" id="TIGR00229">
    <property type="entry name" value="sensory_box"/>
    <property type="match status" value="1"/>
</dbReference>
<protein>
    <submittedName>
        <fullName evidence="8">PAS domain S-box-containing protein/diguanylate cyclase (GGDEF) domain-containing protein</fullName>
    </submittedName>
</protein>
<dbReference type="SMART" id="SM00091">
    <property type="entry name" value="PAS"/>
    <property type="match status" value="1"/>
</dbReference>
<dbReference type="AlphaFoldDB" id="A0A1H4NBL1"/>
<dbReference type="PROSITE" id="PS50887">
    <property type="entry name" value="GGDEF"/>
    <property type="match status" value="1"/>
</dbReference>
<dbReference type="Proteomes" id="UP000198982">
    <property type="component" value="Unassembled WGS sequence"/>
</dbReference>
<dbReference type="InterPro" id="IPR029787">
    <property type="entry name" value="Nucleotide_cyclase"/>
</dbReference>
<evidence type="ECO:0000256" key="4">
    <source>
        <dbReference type="SAM" id="Phobius"/>
    </source>
</evidence>
<dbReference type="InterPro" id="IPR001633">
    <property type="entry name" value="EAL_dom"/>
</dbReference>
<dbReference type="RefSeq" id="WP_092314374.1">
    <property type="nucleotide sequence ID" value="NZ_FNTJ01000001.1"/>
</dbReference>
<dbReference type="GO" id="GO:0016301">
    <property type="term" value="F:kinase activity"/>
    <property type="evidence" value="ECO:0007669"/>
    <property type="project" value="UniProtKB-KW"/>
</dbReference>
<feature type="transmembrane region" description="Helical" evidence="4">
    <location>
        <begin position="20"/>
        <end position="47"/>
    </location>
</feature>
<dbReference type="InterPro" id="IPR035965">
    <property type="entry name" value="PAS-like_dom_sf"/>
</dbReference>
<evidence type="ECO:0000313" key="8">
    <source>
        <dbReference type="EMBL" id="SEB92656.1"/>
    </source>
</evidence>
<dbReference type="FunFam" id="3.30.70.270:FF:000001">
    <property type="entry name" value="Diguanylate cyclase domain protein"/>
    <property type="match status" value="1"/>
</dbReference>
<dbReference type="SUPFAM" id="SSF55785">
    <property type="entry name" value="PYP-like sensor domain (PAS domain)"/>
    <property type="match status" value="1"/>
</dbReference>
<evidence type="ECO:0000256" key="2">
    <source>
        <dbReference type="ARBA" id="ARBA00004533"/>
    </source>
</evidence>
<accession>A0A1H4NBL1</accession>
<keyword evidence="9" id="KW-1185">Reference proteome</keyword>
<feature type="domain" description="GGDEF" evidence="7">
    <location>
        <begin position="457"/>
        <end position="590"/>
    </location>
</feature>
<keyword evidence="3" id="KW-0418">Kinase</keyword>
<keyword evidence="4" id="KW-0472">Membrane</keyword>
<dbReference type="GO" id="GO:0005886">
    <property type="term" value="C:plasma membrane"/>
    <property type="evidence" value="ECO:0007669"/>
    <property type="project" value="UniProtKB-SubCell"/>
</dbReference>
<dbReference type="SMART" id="SM00052">
    <property type="entry name" value="EAL"/>
    <property type="match status" value="1"/>
</dbReference>
<dbReference type="InterPro" id="IPR052155">
    <property type="entry name" value="Biofilm_reg_signaling"/>
</dbReference>
<dbReference type="Pfam" id="PF05228">
    <property type="entry name" value="CHASE4"/>
    <property type="match status" value="1"/>
</dbReference>
<dbReference type="InterPro" id="IPR013656">
    <property type="entry name" value="PAS_4"/>
</dbReference>
<dbReference type="Gene3D" id="3.30.450.20">
    <property type="entry name" value="PAS domain"/>
    <property type="match status" value="1"/>
</dbReference>
<keyword evidence="4" id="KW-0812">Transmembrane</keyword>
<dbReference type="CDD" id="cd00130">
    <property type="entry name" value="PAS"/>
    <property type="match status" value="1"/>
</dbReference>
<evidence type="ECO:0000259" key="7">
    <source>
        <dbReference type="PROSITE" id="PS50887"/>
    </source>
</evidence>
<dbReference type="SUPFAM" id="SSF55073">
    <property type="entry name" value="Nucleotide cyclase"/>
    <property type="match status" value="1"/>
</dbReference>
<keyword evidence="4" id="KW-1133">Transmembrane helix</keyword>